<name>A0ABP0WY39_9BRYO</name>
<accession>A0ABP0WY39</accession>
<protein>
    <submittedName>
        <fullName evidence="2">Uncharacterized protein</fullName>
    </submittedName>
</protein>
<organism evidence="2 3">
    <name type="scientific">Sphagnum jensenii</name>
    <dbReference type="NCBI Taxonomy" id="128206"/>
    <lineage>
        <taxon>Eukaryota</taxon>
        <taxon>Viridiplantae</taxon>
        <taxon>Streptophyta</taxon>
        <taxon>Embryophyta</taxon>
        <taxon>Bryophyta</taxon>
        <taxon>Sphagnophytina</taxon>
        <taxon>Sphagnopsida</taxon>
        <taxon>Sphagnales</taxon>
        <taxon>Sphagnaceae</taxon>
        <taxon>Sphagnum</taxon>
    </lineage>
</organism>
<reference evidence="2" key="1">
    <citation type="submission" date="2024-02" db="EMBL/GenBank/DDBJ databases">
        <authorList>
            <consortium name="ELIXIR-Norway"/>
            <consortium name="Elixir Norway"/>
        </authorList>
    </citation>
    <scope>NUCLEOTIDE SEQUENCE</scope>
</reference>
<feature type="region of interest" description="Disordered" evidence="1">
    <location>
        <begin position="1"/>
        <end position="53"/>
    </location>
</feature>
<dbReference type="EMBL" id="OZ020099">
    <property type="protein sequence ID" value="CAK9271773.1"/>
    <property type="molecule type" value="Genomic_DNA"/>
</dbReference>
<keyword evidence="3" id="KW-1185">Reference proteome</keyword>
<gene>
    <name evidence="2" type="ORF">CSSPJE1EN1_LOCUS17251</name>
</gene>
<dbReference type="Proteomes" id="UP001497444">
    <property type="component" value="Chromosome 4"/>
</dbReference>
<evidence type="ECO:0000256" key="1">
    <source>
        <dbReference type="SAM" id="MobiDB-lite"/>
    </source>
</evidence>
<evidence type="ECO:0000313" key="2">
    <source>
        <dbReference type="EMBL" id="CAK9271773.1"/>
    </source>
</evidence>
<evidence type="ECO:0000313" key="3">
    <source>
        <dbReference type="Proteomes" id="UP001497444"/>
    </source>
</evidence>
<feature type="compositionally biased region" description="Basic and acidic residues" evidence="1">
    <location>
        <begin position="26"/>
        <end position="38"/>
    </location>
</feature>
<sequence>MAGDEKQAHTQTKCAWRNARSGRTWELGRERGDQEGRPLDLAPHKANSRARELEHKYRPPLCLKPTFQISRCQDLVQKETQMR</sequence>
<proteinExistence type="predicted"/>